<evidence type="ECO:0000256" key="4">
    <source>
        <dbReference type="ARBA" id="ARBA00022750"/>
    </source>
</evidence>
<feature type="signal peptide" evidence="9">
    <location>
        <begin position="1"/>
        <end position="21"/>
    </location>
</feature>
<organism evidence="11 12">
    <name type="scientific">Moelleriella libera RCEF 2490</name>
    <dbReference type="NCBI Taxonomy" id="1081109"/>
    <lineage>
        <taxon>Eukaryota</taxon>
        <taxon>Fungi</taxon>
        <taxon>Dikarya</taxon>
        <taxon>Ascomycota</taxon>
        <taxon>Pezizomycotina</taxon>
        <taxon>Sordariomycetes</taxon>
        <taxon>Hypocreomycetidae</taxon>
        <taxon>Hypocreales</taxon>
        <taxon>Clavicipitaceae</taxon>
        <taxon>Moelleriella</taxon>
    </lineage>
</organism>
<name>A0A168F8W4_9HYPO</name>
<sequence>MTVILVRVGAVLAVWAASTASAWPQIRNGTDLFGQAITPADLSPRGLPAVGAGAAAMGMGTLPIPRVSRRREGEGAAGFGKRRLLLGNLHQDHQQQEGEEEKEKRAASGSGFPSAPIQRPGLLTLPVVHVERPSLDKRGIETKLENRSDVAYYAQLNIGNPPQTVFAQLDTGSFELWVNPDCSSLQLPDMRFCQAIGKYDPTTSSSSKVSNKSNELRYGIGSANITYVLDDINVPPSQRTMKGVQFGVAKTSKDQFAGILGIGHGQGVNTAYKNFIDQLADQGITNTKAYSVALGSKSDKSGVVVFGGVDTAKYSGALAPLPIIPANKSPDGVARFWLTLQSMQHTSSRGKTTDLSTKPMPVFLDTGATLSLLPPDLSAAVAQSFGATKMDASGFYTVDCELAKRNGTLDFNFDGVTIHVPYKEIMREIQSTPPSCYLGIMPSTSFTLLGDTFLRSAYVVFDISNNMTFMAPYSNCGSKPVNIEKDTVISTIIGTCAAQKGDAAVDAVGDGSVSNGNKQNSKGSGAARTPNGGAGWSLWAGGILTALAFTLVL</sequence>
<comment type="caution">
    <text evidence="11">The sequence shown here is derived from an EMBL/GenBank/DDBJ whole genome shotgun (WGS) entry which is preliminary data.</text>
</comment>
<dbReference type="EMBL" id="AZGY01000003">
    <property type="protein sequence ID" value="KZZ99604.1"/>
    <property type="molecule type" value="Genomic_DNA"/>
</dbReference>
<feature type="domain" description="Peptidase A1" evidence="10">
    <location>
        <begin position="152"/>
        <end position="471"/>
    </location>
</feature>
<comment type="similarity">
    <text evidence="1">Belongs to the peptidase A1 family.</text>
</comment>
<evidence type="ECO:0000256" key="6">
    <source>
        <dbReference type="PIRSR" id="PIRSR601461-1"/>
    </source>
</evidence>
<dbReference type="STRING" id="1081109.A0A168F8W4"/>
<evidence type="ECO:0000256" key="7">
    <source>
        <dbReference type="PIRSR" id="PIRSR601461-2"/>
    </source>
</evidence>
<dbReference type="PRINTS" id="PR00792">
    <property type="entry name" value="PEPSIN"/>
</dbReference>
<keyword evidence="7" id="KW-1015">Disulfide bond</keyword>
<feature type="disulfide bond" evidence="7">
    <location>
        <begin position="400"/>
        <end position="436"/>
    </location>
</feature>
<protein>
    <submittedName>
        <fullName evidence="11">Secreted aspartic proteinase</fullName>
    </submittedName>
</protein>
<evidence type="ECO:0000256" key="8">
    <source>
        <dbReference type="SAM" id="MobiDB-lite"/>
    </source>
</evidence>
<evidence type="ECO:0000256" key="5">
    <source>
        <dbReference type="ARBA" id="ARBA00022801"/>
    </source>
</evidence>
<evidence type="ECO:0000256" key="9">
    <source>
        <dbReference type="SAM" id="SignalP"/>
    </source>
</evidence>
<feature type="active site" evidence="6">
    <location>
        <position position="365"/>
    </location>
</feature>
<keyword evidence="4" id="KW-0064">Aspartyl protease</keyword>
<keyword evidence="5" id="KW-0378">Hydrolase</keyword>
<dbReference type="InterPro" id="IPR033876">
    <property type="entry name" value="SAP-like"/>
</dbReference>
<evidence type="ECO:0000313" key="11">
    <source>
        <dbReference type="EMBL" id="KZZ99604.1"/>
    </source>
</evidence>
<reference evidence="11 12" key="1">
    <citation type="journal article" date="2016" name="Genome Biol. Evol.">
        <title>Divergent and convergent evolution of fungal pathogenicity.</title>
        <authorList>
            <person name="Shang Y."/>
            <person name="Xiao G."/>
            <person name="Zheng P."/>
            <person name="Cen K."/>
            <person name="Zhan S."/>
            <person name="Wang C."/>
        </authorList>
    </citation>
    <scope>NUCLEOTIDE SEQUENCE [LARGE SCALE GENOMIC DNA]</scope>
    <source>
        <strain evidence="11 12">RCEF 2490</strain>
    </source>
</reference>
<dbReference type="SUPFAM" id="SSF50630">
    <property type="entry name" value="Acid proteases"/>
    <property type="match status" value="1"/>
</dbReference>
<dbReference type="Pfam" id="PF00026">
    <property type="entry name" value="Asp"/>
    <property type="match status" value="1"/>
</dbReference>
<dbReference type="InterPro" id="IPR033121">
    <property type="entry name" value="PEPTIDASE_A1"/>
</dbReference>
<dbReference type="GO" id="GO:0006508">
    <property type="term" value="P:proteolysis"/>
    <property type="evidence" value="ECO:0007669"/>
    <property type="project" value="UniProtKB-KW"/>
</dbReference>
<evidence type="ECO:0000259" key="10">
    <source>
        <dbReference type="PROSITE" id="PS51767"/>
    </source>
</evidence>
<dbReference type="PANTHER" id="PTHR47966:SF65">
    <property type="entry name" value="ASPARTIC-TYPE ENDOPEPTIDASE"/>
    <property type="match status" value="1"/>
</dbReference>
<keyword evidence="3 9" id="KW-0732">Signal</keyword>
<dbReference type="PANTHER" id="PTHR47966">
    <property type="entry name" value="BETA-SITE APP-CLEAVING ENZYME, ISOFORM A-RELATED"/>
    <property type="match status" value="1"/>
</dbReference>
<evidence type="ECO:0000256" key="1">
    <source>
        <dbReference type="ARBA" id="ARBA00007447"/>
    </source>
</evidence>
<evidence type="ECO:0000256" key="2">
    <source>
        <dbReference type="ARBA" id="ARBA00022670"/>
    </source>
</evidence>
<keyword evidence="2" id="KW-0645">Protease</keyword>
<accession>A0A168F8W4</accession>
<gene>
    <name evidence="11" type="ORF">AAL_02176</name>
</gene>
<dbReference type="InterPro" id="IPR021109">
    <property type="entry name" value="Peptidase_aspartic_dom_sf"/>
</dbReference>
<feature type="active site" evidence="6">
    <location>
        <position position="170"/>
    </location>
</feature>
<feature type="chain" id="PRO_5007896688" evidence="9">
    <location>
        <begin position="22"/>
        <end position="553"/>
    </location>
</feature>
<feature type="region of interest" description="Disordered" evidence="8">
    <location>
        <begin position="91"/>
        <end position="119"/>
    </location>
</feature>
<dbReference type="Proteomes" id="UP000078544">
    <property type="component" value="Unassembled WGS sequence"/>
</dbReference>
<dbReference type="CDD" id="cd05474">
    <property type="entry name" value="SAP_like"/>
    <property type="match status" value="1"/>
</dbReference>
<dbReference type="Gene3D" id="2.40.70.10">
    <property type="entry name" value="Acid Proteases"/>
    <property type="match status" value="2"/>
</dbReference>
<keyword evidence="12" id="KW-1185">Reference proteome</keyword>
<evidence type="ECO:0000313" key="12">
    <source>
        <dbReference type="Proteomes" id="UP000078544"/>
    </source>
</evidence>
<dbReference type="GO" id="GO:0004190">
    <property type="term" value="F:aspartic-type endopeptidase activity"/>
    <property type="evidence" value="ECO:0007669"/>
    <property type="project" value="UniProtKB-KW"/>
</dbReference>
<dbReference type="InterPro" id="IPR001461">
    <property type="entry name" value="Aspartic_peptidase_A1"/>
</dbReference>
<dbReference type="PROSITE" id="PS51767">
    <property type="entry name" value="PEPTIDASE_A1"/>
    <property type="match status" value="1"/>
</dbReference>
<dbReference type="AlphaFoldDB" id="A0A168F8W4"/>
<feature type="compositionally biased region" description="Basic and acidic residues" evidence="8">
    <location>
        <begin position="91"/>
        <end position="106"/>
    </location>
</feature>
<proteinExistence type="inferred from homology"/>
<evidence type="ECO:0000256" key="3">
    <source>
        <dbReference type="ARBA" id="ARBA00022729"/>
    </source>
</evidence>
<dbReference type="OrthoDB" id="771136at2759"/>